<comment type="subcellular location">
    <subcellularLocation>
        <location evidence="1">Cell membrane</location>
        <topology evidence="1">Multi-pass membrane protein</topology>
    </subcellularLocation>
</comment>
<evidence type="ECO:0000313" key="11">
    <source>
        <dbReference type="Proteomes" id="UP000267342"/>
    </source>
</evidence>
<keyword evidence="4 10" id="KW-0808">Transferase</keyword>
<dbReference type="KEGG" id="zpl:ZBT109_1564"/>
<dbReference type="RefSeq" id="WP_051524237.1">
    <property type="nucleotide sequence ID" value="NZ_AP018933.1"/>
</dbReference>
<evidence type="ECO:0000256" key="6">
    <source>
        <dbReference type="ARBA" id="ARBA00022989"/>
    </source>
</evidence>
<keyword evidence="5 8" id="KW-0812">Transmembrane</keyword>
<evidence type="ECO:0000256" key="4">
    <source>
        <dbReference type="ARBA" id="ARBA00022679"/>
    </source>
</evidence>
<feature type="transmembrane region" description="Helical" evidence="8">
    <location>
        <begin position="21"/>
        <end position="42"/>
    </location>
</feature>
<organism evidence="10 11">
    <name type="scientific">Zymobacter palmae</name>
    <dbReference type="NCBI Taxonomy" id="33074"/>
    <lineage>
        <taxon>Bacteria</taxon>
        <taxon>Pseudomonadati</taxon>
        <taxon>Pseudomonadota</taxon>
        <taxon>Gammaproteobacteria</taxon>
        <taxon>Oceanospirillales</taxon>
        <taxon>Halomonadaceae</taxon>
        <taxon>Zymobacter group</taxon>
        <taxon>Zymobacter</taxon>
    </lineage>
</organism>
<evidence type="ECO:0000256" key="1">
    <source>
        <dbReference type="ARBA" id="ARBA00004651"/>
    </source>
</evidence>
<feature type="transmembrane region" description="Helical" evidence="8">
    <location>
        <begin position="273"/>
        <end position="291"/>
    </location>
</feature>
<dbReference type="OrthoDB" id="9775035at2"/>
<dbReference type="GO" id="GO:0016763">
    <property type="term" value="F:pentosyltransferase activity"/>
    <property type="evidence" value="ECO:0007669"/>
    <property type="project" value="TreeGrafter"/>
</dbReference>
<dbReference type="PANTHER" id="PTHR33908">
    <property type="entry name" value="MANNOSYLTRANSFERASE YKCB-RELATED"/>
    <property type="match status" value="1"/>
</dbReference>
<dbReference type="PANTHER" id="PTHR33908:SF3">
    <property type="entry name" value="UNDECAPRENYL PHOSPHATE-ALPHA-4-AMINO-4-DEOXY-L-ARABINOSE ARABINOSYL TRANSFERASE"/>
    <property type="match status" value="1"/>
</dbReference>
<accession>A0A348HFB9</accession>
<dbReference type="GO" id="GO:0009103">
    <property type="term" value="P:lipopolysaccharide biosynthetic process"/>
    <property type="evidence" value="ECO:0007669"/>
    <property type="project" value="TreeGrafter"/>
</dbReference>
<feature type="domain" description="ArnT-like N-terminal" evidence="9">
    <location>
        <begin position="30"/>
        <end position="255"/>
    </location>
</feature>
<dbReference type="GO" id="GO:0010041">
    <property type="term" value="P:response to iron(III) ion"/>
    <property type="evidence" value="ECO:0007669"/>
    <property type="project" value="TreeGrafter"/>
</dbReference>
<keyword evidence="7 8" id="KW-0472">Membrane</keyword>
<protein>
    <submittedName>
        <fullName evidence="10">4-amino-4-deoxy-L-arabinose transferase</fullName>
    </submittedName>
</protein>
<feature type="transmembrane region" description="Helical" evidence="8">
    <location>
        <begin position="311"/>
        <end position="326"/>
    </location>
</feature>
<dbReference type="GO" id="GO:0005886">
    <property type="term" value="C:plasma membrane"/>
    <property type="evidence" value="ECO:0007669"/>
    <property type="project" value="UniProtKB-SubCell"/>
</dbReference>
<sequence>MAALHCSTNDRSTRDAARRSALRYGGGIVLFYLVTYIVPLGWRPLLAPDETRYAQIGSLMMRSGDLVVPHFLGLRYFEKPILGYWLNAGAQWLLGSSNFSARLSCALAAGISGLMVYRMAQLLWRNARCAACCALAYLSMLMVFCTGTYISIDAPLSLWMTAIMLSGVWAYARDSRASRVWGYLWIGVASGAGVMTKGFLALAIPVLVMVPWLMVTRRTRHLWTYGPLAVLAAVLTVLPWGLIVHQRDPQFWSFFFWHEHIQRFFSQTEAQHAAPCYFFVPVVLLGLFPWWGSVFHMRDQSRGMAPATRRYLLLWCVMPFLFFSCARGKLAPYILPCFPALALLVGYTLYALYLKHKLSALRWHGLWAALGGAAGLMLLLCGSGHHFDLRVDMFAYVTAIVMLCAVTLLGLGVVWRPRWVMSLALIPTALAWGIPFCMPVERLYDKAPVVFAQQHNDLMAHSAVLVSNGISDAAALSWLTRRDDIVIYDAVGELAFGLQDHPERWVSVDALPGWLEQARHCGRVTMMLDNDQDSFAPTLALNPDIIDTRGTYSLLSFAARPGTAERCAVARQRPQ</sequence>
<feature type="transmembrane region" description="Helical" evidence="8">
    <location>
        <begin position="222"/>
        <end position="244"/>
    </location>
</feature>
<proteinExistence type="predicted"/>
<dbReference type="Proteomes" id="UP000267342">
    <property type="component" value="Chromosome"/>
</dbReference>
<dbReference type="EMBL" id="AP018933">
    <property type="protein sequence ID" value="BBG30321.1"/>
    <property type="molecule type" value="Genomic_DNA"/>
</dbReference>
<feature type="transmembrane region" description="Helical" evidence="8">
    <location>
        <begin position="99"/>
        <end position="117"/>
    </location>
</feature>
<gene>
    <name evidence="10" type="ORF">ZBT109_1564</name>
</gene>
<evidence type="ECO:0000256" key="2">
    <source>
        <dbReference type="ARBA" id="ARBA00022475"/>
    </source>
</evidence>
<keyword evidence="2" id="KW-1003">Cell membrane</keyword>
<reference evidence="10 11" key="1">
    <citation type="submission" date="2018-09" db="EMBL/GenBank/DDBJ databases">
        <title>Zymobacter palmae IAM14233 (=T109) whole genome analysis.</title>
        <authorList>
            <person name="Yanase H."/>
        </authorList>
    </citation>
    <scope>NUCLEOTIDE SEQUENCE [LARGE SCALE GENOMIC DNA]</scope>
    <source>
        <strain evidence="10 11">IAM14233</strain>
    </source>
</reference>
<feature type="transmembrane region" description="Helical" evidence="8">
    <location>
        <begin position="333"/>
        <end position="353"/>
    </location>
</feature>
<feature type="transmembrane region" description="Helical" evidence="8">
    <location>
        <begin position="365"/>
        <end position="382"/>
    </location>
</feature>
<keyword evidence="11" id="KW-1185">Reference proteome</keyword>
<evidence type="ECO:0000259" key="9">
    <source>
        <dbReference type="Pfam" id="PF02366"/>
    </source>
</evidence>
<dbReference type="Pfam" id="PF02366">
    <property type="entry name" value="PMT"/>
    <property type="match status" value="1"/>
</dbReference>
<evidence type="ECO:0000256" key="5">
    <source>
        <dbReference type="ARBA" id="ARBA00022692"/>
    </source>
</evidence>
<name>A0A348HFB9_9GAMM</name>
<dbReference type="InterPro" id="IPR003342">
    <property type="entry name" value="ArnT-like_N"/>
</dbReference>
<evidence type="ECO:0000256" key="3">
    <source>
        <dbReference type="ARBA" id="ARBA00022676"/>
    </source>
</evidence>
<evidence type="ECO:0000313" key="10">
    <source>
        <dbReference type="EMBL" id="BBG30321.1"/>
    </source>
</evidence>
<dbReference type="InterPro" id="IPR050297">
    <property type="entry name" value="LipidA_mod_glycosyltrf_83"/>
</dbReference>
<feature type="transmembrane region" description="Helical" evidence="8">
    <location>
        <begin position="394"/>
        <end position="413"/>
    </location>
</feature>
<dbReference type="GO" id="GO:0006493">
    <property type="term" value="P:protein O-linked glycosylation"/>
    <property type="evidence" value="ECO:0007669"/>
    <property type="project" value="InterPro"/>
</dbReference>
<feature type="transmembrane region" description="Helical" evidence="8">
    <location>
        <begin position="129"/>
        <end position="150"/>
    </location>
</feature>
<dbReference type="AlphaFoldDB" id="A0A348HFB9"/>
<feature type="transmembrane region" description="Helical" evidence="8">
    <location>
        <begin position="184"/>
        <end position="210"/>
    </location>
</feature>
<keyword evidence="6 8" id="KW-1133">Transmembrane helix</keyword>
<evidence type="ECO:0000256" key="7">
    <source>
        <dbReference type="ARBA" id="ARBA00023136"/>
    </source>
</evidence>
<dbReference type="GO" id="GO:0000030">
    <property type="term" value="F:mannosyltransferase activity"/>
    <property type="evidence" value="ECO:0007669"/>
    <property type="project" value="InterPro"/>
</dbReference>
<evidence type="ECO:0000256" key="8">
    <source>
        <dbReference type="SAM" id="Phobius"/>
    </source>
</evidence>
<dbReference type="STRING" id="1123510.GCA_000620025_01826"/>
<keyword evidence="3" id="KW-0328">Glycosyltransferase</keyword>